<dbReference type="AlphaFoldDB" id="A0A520XFC5"/>
<name>A0A520XFC5_9DELT</name>
<gene>
    <name evidence="1" type="ORF">EVJ48_02950</name>
</gene>
<protein>
    <submittedName>
        <fullName evidence="1">DUF4238 domain-containing protein</fullName>
    </submittedName>
</protein>
<dbReference type="EMBL" id="SHMQ01000005">
    <property type="protein sequence ID" value="RZV39897.1"/>
    <property type="molecule type" value="Genomic_DNA"/>
</dbReference>
<dbReference type="Proteomes" id="UP000322454">
    <property type="component" value="Unassembled WGS sequence"/>
</dbReference>
<evidence type="ECO:0000313" key="1">
    <source>
        <dbReference type="EMBL" id="RZV39897.1"/>
    </source>
</evidence>
<comment type="caution">
    <text evidence="1">The sequence shown here is derived from an EMBL/GenBank/DDBJ whole genome shotgun (WGS) entry which is preliminary data.</text>
</comment>
<dbReference type="InterPro" id="IPR025332">
    <property type="entry name" value="DUF4238"/>
</dbReference>
<sequence>MNNPKRKHHYIPIFYLKGFTDTSGKLCVYSKDKTESYSEVLTGVSPAAIGYEKHGYTVKLPDGTTDSETIENIFAEKESNAALLLEKIIGGQKLADNEFSTFVSDFLVTMAIRTPTTRNMIKPIANTIIKEIALKAKDKEIFREYINNRRKNGYNIRFSDEEIETERQKYINIDGRYEVDKQESLMWLILMQDNFNQDFQRAYWRVIGPVGEYKFLTSDYPFIYIYEKSKNKKTYIMPLSKDYCIWGSSNSDFMKMNFKKRTNQIAKKFNYYIVKFAGRHIYCHFKAQSIYDLVKKYKDFRPEINELKVEELLKKNHG</sequence>
<organism evidence="1 2">
    <name type="scientific">Candidatus Acidulodesulfobacterium acidiphilum</name>
    <dbReference type="NCBI Taxonomy" id="2597224"/>
    <lineage>
        <taxon>Bacteria</taxon>
        <taxon>Deltaproteobacteria</taxon>
        <taxon>Candidatus Acidulodesulfobacterales</taxon>
        <taxon>Candidatus Acidulodesulfobacterium</taxon>
    </lineage>
</organism>
<proteinExistence type="predicted"/>
<reference evidence="1 2" key="1">
    <citation type="submission" date="2019-01" db="EMBL/GenBank/DDBJ databases">
        <title>Insights into ecological role of a new deltaproteobacterial order Candidatus Sinidesulfobacterales (Sva0485) by metagenomics and metatranscriptomics.</title>
        <authorList>
            <person name="Tan S."/>
            <person name="Liu J."/>
            <person name="Fang Y."/>
            <person name="Hedlund B."/>
            <person name="Lian Z.-H."/>
            <person name="Huang L.-Y."/>
            <person name="Li J.-T."/>
            <person name="Huang L.-N."/>
            <person name="Li W.-J."/>
            <person name="Jiang H.-C."/>
            <person name="Dong H.-L."/>
            <person name="Shu W.-S."/>
        </authorList>
    </citation>
    <scope>NUCLEOTIDE SEQUENCE [LARGE SCALE GENOMIC DNA]</scope>
    <source>
        <strain evidence="1">AP4</strain>
    </source>
</reference>
<evidence type="ECO:0000313" key="2">
    <source>
        <dbReference type="Proteomes" id="UP000322454"/>
    </source>
</evidence>
<accession>A0A520XFC5</accession>
<dbReference type="Pfam" id="PF14022">
    <property type="entry name" value="DUF4238"/>
    <property type="match status" value="1"/>
</dbReference>